<dbReference type="eggNOG" id="ENOG502S4E7">
    <property type="taxonomic scope" value="Eukaryota"/>
</dbReference>
<evidence type="ECO:0000256" key="4">
    <source>
        <dbReference type="ARBA" id="ARBA00022692"/>
    </source>
</evidence>
<name>F0VR16_NEOCL</name>
<dbReference type="PANTHER" id="PTHR14519:SF5">
    <property type="entry name" value="VITAMIN K EPOXIDE REDUCTASE COMPLEX SUBUNIT 1-LIKE PROTEIN 1"/>
    <property type="match status" value="1"/>
</dbReference>
<comment type="similarity">
    <text evidence="2">Belongs to the VKOR family.</text>
</comment>
<evidence type="ECO:0000256" key="7">
    <source>
        <dbReference type="ARBA" id="ARBA00022989"/>
    </source>
</evidence>
<keyword evidence="8" id="KW-0560">Oxidoreductase</keyword>
<reference evidence="16" key="3">
    <citation type="journal article" date="2012" name="PLoS Pathog.">
        <title>Comparative genomics of the apicomplexan parasites Toxoplasma gondii and Neospora caninum: Coccidia differing in host range and transmission strategy.</title>
        <authorList>
            <person name="Reid A.J."/>
            <person name="Vermont S.J."/>
            <person name="Cotton J.A."/>
            <person name="Harris D."/>
            <person name="Hill-Cawthorne G.A."/>
            <person name="Konen-Waisman S."/>
            <person name="Latham S.M."/>
            <person name="Mourier T."/>
            <person name="Norton R."/>
            <person name="Quail M.A."/>
            <person name="Sanders M."/>
            <person name="Shanmugam D."/>
            <person name="Sohal A."/>
            <person name="Wasmuth J.D."/>
            <person name="Brunk B."/>
            <person name="Grigg M.E."/>
            <person name="Howard J.C."/>
            <person name="Parkinson J."/>
            <person name="Roos D.S."/>
            <person name="Trees A.J."/>
            <person name="Berriman M."/>
            <person name="Pain A."/>
            <person name="Wastling J.M."/>
        </authorList>
    </citation>
    <scope>NUCLEOTIDE SEQUENCE [LARGE SCALE GENOMIC DNA]</scope>
    <source>
        <strain evidence="16">Liverpool</strain>
    </source>
</reference>
<keyword evidence="11" id="KW-0676">Redox-active center</keyword>
<proteinExistence type="inferred from homology"/>
<feature type="domain" description="Vitamin K epoxide reductase" evidence="13">
    <location>
        <begin position="1"/>
        <end position="147"/>
    </location>
</feature>
<dbReference type="GO" id="GO:0005789">
    <property type="term" value="C:endoplasmic reticulum membrane"/>
    <property type="evidence" value="ECO:0007669"/>
    <property type="project" value="UniProtKB-SubCell"/>
</dbReference>
<evidence type="ECO:0000313" key="16">
    <source>
        <dbReference type="Proteomes" id="UP000007494"/>
    </source>
</evidence>
<evidence type="ECO:0000256" key="9">
    <source>
        <dbReference type="ARBA" id="ARBA00023136"/>
    </source>
</evidence>
<dbReference type="AlphaFoldDB" id="F0VR16"/>
<dbReference type="InParanoid" id="F0VR16"/>
<dbReference type="OrthoDB" id="17010at2759"/>
<evidence type="ECO:0000256" key="8">
    <source>
        <dbReference type="ARBA" id="ARBA00023002"/>
    </source>
</evidence>
<dbReference type="EC" id="1.17.4.4" evidence="3"/>
<reference evidence="15" key="4">
    <citation type="journal article" date="2015" name="PLoS ONE">
        <title>Comprehensive Evaluation of Toxoplasma gondii VEG and Neospora caninum LIV Genomes with Tachyzoite Stage Transcriptome and Proteome Defines Novel Transcript Features.</title>
        <authorList>
            <person name="Ramaprasad A."/>
            <person name="Mourier T."/>
            <person name="Naeem R."/>
            <person name="Malas T.B."/>
            <person name="Moussa E."/>
            <person name="Panigrahi A."/>
            <person name="Vermont S.J."/>
            <person name="Otto T.D."/>
            <person name="Wastling J."/>
            <person name="Pain A."/>
        </authorList>
    </citation>
    <scope>NUCLEOTIDE SEQUENCE</scope>
    <source>
        <strain evidence="15">Liverpool</strain>
    </source>
</reference>
<dbReference type="EMBL" id="LN714487">
    <property type="protein sequence ID" value="CEL70920.1"/>
    <property type="molecule type" value="Genomic_DNA"/>
</dbReference>
<dbReference type="GO" id="GO:0048038">
    <property type="term" value="F:quinone binding"/>
    <property type="evidence" value="ECO:0007669"/>
    <property type="project" value="UniProtKB-KW"/>
</dbReference>
<evidence type="ECO:0000256" key="6">
    <source>
        <dbReference type="ARBA" id="ARBA00022824"/>
    </source>
</evidence>
<dbReference type="SMART" id="SM00756">
    <property type="entry name" value="VKc"/>
    <property type="match status" value="1"/>
</dbReference>
<dbReference type="PANTHER" id="PTHR14519">
    <property type="entry name" value="VITAMIN K EPOXIDE REDUCTASE COMPLEX, SUBUNIT 1"/>
    <property type="match status" value="1"/>
</dbReference>
<keyword evidence="5" id="KW-0874">Quinone</keyword>
<dbReference type="GO" id="GO:0042373">
    <property type="term" value="P:vitamin K metabolic process"/>
    <property type="evidence" value="ECO:0007669"/>
    <property type="project" value="InterPro"/>
</dbReference>
<keyword evidence="6" id="KW-0256">Endoplasmic reticulum</keyword>
<dbReference type="RefSeq" id="XP_003886189.1">
    <property type="nucleotide sequence ID" value="XM_003886140.1"/>
</dbReference>
<keyword evidence="7 12" id="KW-1133">Transmembrane helix</keyword>
<protein>
    <recommendedName>
        <fullName evidence="3">vitamin-K-epoxide reductase (warfarin-sensitive)</fullName>
        <ecNumber evidence="3">1.17.4.4</ecNumber>
    </recommendedName>
</protein>
<evidence type="ECO:0000256" key="2">
    <source>
        <dbReference type="ARBA" id="ARBA00006214"/>
    </source>
</evidence>
<evidence type="ECO:0000256" key="3">
    <source>
        <dbReference type="ARBA" id="ARBA00012278"/>
    </source>
</evidence>
<evidence type="ECO:0000259" key="13">
    <source>
        <dbReference type="SMART" id="SM00756"/>
    </source>
</evidence>
<dbReference type="VEuPathDB" id="ToxoDB:NCLIV_065890"/>
<dbReference type="GO" id="GO:0047057">
    <property type="term" value="F:vitamin-K-epoxide reductase (warfarin-sensitive) activity"/>
    <property type="evidence" value="ECO:0007669"/>
    <property type="project" value="UniProtKB-EC"/>
</dbReference>
<sequence>MAGVNFTVVVTSALGVALCLYAINVEQNSVRDATYRAFCDFSPYASCSKVLTSTQSRLLTYFGIAAPDGHFDFPNTYLGLFFYAFMLTFPRGRQYCHCLYTLAAAAAMASSIYLAYVLYAVLHDFCLVCVTSYVLNLILLAVTLFSRSESRQLTPAKRRAANKKKIR</sequence>
<gene>
    <name evidence="15" type="ORF">BN1204_065890</name>
    <name evidence="14" type="ORF">NCLIV_065890</name>
</gene>
<dbReference type="Gene3D" id="1.20.1440.130">
    <property type="entry name" value="VKOR domain"/>
    <property type="match status" value="1"/>
</dbReference>
<keyword evidence="4 12" id="KW-0812">Transmembrane</keyword>
<dbReference type="InterPro" id="IPR042406">
    <property type="entry name" value="VKORC1/VKORC1L1"/>
</dbReference>
<evidence type="ECO:0000256" key="5">
    <source>
        <dbReference type="ARBA" id="ARBA00022719"/>
    </source>
</evidence>
<evidence type="ECO:0000256" key="11">
    <source>
        <dbReference type="ARBA" id="ARBA00023284"/>
    </source>
</evidence>
<accession>F0VR16</accession>
<dbReference type="InterPro" id="IPR038354">
    <property type="entry name" value="VKOR_sf"/>
</dbReference>
<dbReference type="Pfam" id="PF07884">
    <property type="entry name" value="VKOR"/>
    <property type="match status" value="1"/>
</dbReference>
<evidence type="ECO:0000313" key="14">
    <source>
        <dbReference type="EMBL" id="CBZ56163.1"/>
    </source>
</evidence>
<feature type="transmembrane region" description="Helical" evidence="12">
    <location>
        <begin position="6"/>
        <end position="23"/>
    </location>
</feature>
<organism evidence="14 16">
    <name type="scientific">Neospora caninum (strain Liverpool)</name>
    <dbReference type="NCBI Taxonomy" id="572307"/>
    <lineage>
        <taxon>Eukaryota</taxon>
        <taxon>Sar</taxon>
        <taxon>Alveolata</taxon>
        <taxon>Apicomplexa</taxon>
        <taxon>Conoidasida</taxon>
        <taxon>Coccidia</taxon>
        <taxon>Eucoccidiorida</taxon>
        <taxon>Eimeriorina</taxon>
        <taxon>Sarcocystidae</taxon>
        <taxon>Neospora</taxon>
    </lineage>
</organism>
<keyword evidence="16" id="KW-1185">Reference proteome</keyword>
<reference evidence="14" key="1">
    <citation type="submission" date="2011-02" db="EMBL/GenBank/DDBJ databases">
        <authorList>
            <person name="Aslett M."/>
        </authorList>
    </citation>
    <scope>NUCLEOTIDE SEQUENCE</scope>
    <source>
        <strain evidence="14">Liverpool</strain>
    </source>
</reference>
<comment type="subcellular location">
    <subcellularLocation>
        <location evidence="1">Endoplasmic reticulum membrane</location>
        <topology evidence="1">Multi-pass membrane protein</topology>
    </subcellularLocation>
</comment>
<keyword evidence="10" id="KW-1015">Disulfide bond</keyword>
<dbReference type="OMA" id="YVINFAL"/>
<dbReference type="CDD" id="cd12917">
    <property type="entry name" value="VKOR_euk"/>
    <property type="match status" value="1"/>
</dbReference>
<keyword evidence="9 12" id="KW-0472">Membrane</keyword>
<evidence type="ECO:0000256" key="1">
    <source>
        <dbReference type="ARBA" id="ARBA00004477"/>
    </source>
</evidence>
<dbReference type="EMBL" id="FR823393">
    <property type="protein sequence ID" value="CBZ56163.1"/>
    <property type="molecule type" value="Genomic_DNA"/>
</dbReference>
<evidence type="ECO:0000256" key="10">
    <source>
        <dbReference type="ARBA" id="ARBA00023157"/>
    </source>
</evidence>
<feature type="transmembrane region" description="Helical" evidence="12">
    <location>
        <begin position="125"/>
        <end position="145"/>
    </location>
</feature>
<evidence type="ECO:0000256" key="12">
    <source>
        <dbReference type="SAM" id="Phobius"/>
    </source>
</evidence>
<feature type="transmembrane region" description="Helical" evidence="12">
    <location>
        <begin position="99"/>
        <end position="119"/>
    </location>
</feature>
<reference evidence="14" key="2">
    <citation type="submission" date="2011-03" db="EMBL/GenBank/DDBJ databases">
        <title>Comparative genomics and transcriptomics of Neospora caninum and Toxoplasma gondii.</title>
        <authorList>
            <person name="Reid A.J."/>
            <person name="Sohal A."/>
            <person name="Harris D."/>
            <person name="Quail M."/>
            <person name="Sanders M."/>
            <person name="Berriman M."/>
            <person name="Wastling J.M."/>
            <person name="Pain A."/>
        </authorList>
    </citation>
    <scope>NUCLEOTIDE SEQUENCE</scope>
    <source>
        <strain evidence="14">Liverpool</strain>
    </source>
</reference>
<dbReference type="GeneID" id="13445386"/>
<dbReference type="Proteomes" id="UP000007494">
    <property type="component" value="Chromosome XII"/>
</dbReference>
<evidence type="ECO:0000313" key="15">
    <source>
        <dbReference type="EMBL" id="CEL70920.1"/>
    </source>
</evidence>
<dbReference type="InterPro" id="IPR012932">
    <property type="entry name" value="VKOR"/>
</dbReference>